<dbReference type="InterPro" id="IPR015944">
    <property type="entry name" value="Gly-tRNA-synth_bsu"/>
</dbReference>
<evidence type="ECO:0000313" key="10">
    <source>
        <dbReference type="EMBL" id="GIF72604.1"/>
    </source>
</evidence>
<keyword evidence="4 9" id="KW-0067">ATP-binding</keyword>
<dbReference type="SUPFAM" id="SSF55681">
    <property type="entry name" value="Class II aaRS and biotin synthetases"/>
    <property type="match status" value="1"/>
</dbReference>
<keyword evidence="2 9" id="KW-0436">Ligase</keyword>
<evidence type="ECO:0000256" key="4">
    <source>
        <dbReference type="ARBA" id="ARBA00022840"/>
    </source>
</evidence>
<dbReference type="Gene3D" id="1.20.58.180">
    <property type="entry name" value="Class II aaRS and biotin synthetases, domain 2"/>
    <property type="match status" value="1"/>
</dbReference>
<comment type="subcellular location">
    <subcellularLocation>
        <location evidence="9">Cytoplasm</location>
    </subcellularLocation>
</comment>
<evidence type="ECO:0000256" key="9">
    <source>
        <dbReference type="HAMAP-Rule" id="MF_00255"/>
    </source>
</evidence>
<dbReference type="Pfam" id="PF02092">
    <property type="entry name" value="tRNA_synt_2f"/>
    <property type="match status" value="1"/>
</dbReference>
<organism evidence="10 11">
    <name type="scientific">Asanoa siamensis</name>
    <dbReference type="NCBI Taxonomy" id="926357"/>
    <lineage>
        <taxon>Bacteria</taxon>
        <taxon>Bacillati</taxon>
        <taxon>Actinomycetota</taxon>
        <taxon>Actinomycetes</taxon>
        <taxon>Micromonosporales</taxon>
        <taxon>Micromonosporaceae</taxon>
        <taxon>Asanoa</taxon>
    </lineage>
</organism>
<evidence type="ECO:0000256" key="2">
    <source>
        <dbReference type="ARBA" id="ARBA00022598"/>
    </source>
</evidence>
<dbReference type="PANTHER" id="PTHR30075">
    <property type="entry name" value="GLYCYL-TRNA SYNTHETASE"/>
    <property type="match status" value="1"/>
</dbReference>
<dbReference type="InterPro" id="IPR002310">
    <property type="entry name" value="Gly-tRNA_ligase_asu"/>
</dbReference>
<protein>
    <recommendedName>
        <fullName evidence="8 9">Multifunctional fusion protein</fullName>
    </recommendedName>
    <domain>
        <recommendedName>
            <fullName evidence="9">Glycine--tRNA ligase beta subunit</fullName>
            <ecNumber evidence="9">6.1.1.14</ecNumber>
        </recommendedName>
        <alternativeName>
            <fullName evidence="9">Glycyl-tRNA synthetase beta subunit</fullName>
            <shortName evidence="9">GlyRS</shortName>
        </alternativeName>
    </domain>
    <domain>
        <recommendedName>
            <fullName evidence="8">Glycine--tRNA ligase alpha subunit</fullName>
        </recommendedName>
        <alternativeName>
            <fullName evidence="8">Glycyl-tRNA synthetase alpha subunit</fullName>
        </alternativeName>
    </domain>
</protein>
<comment type="catalytic activity">
    <reaction evidence="7 9">
        <text>tRNA(Gly) + glycine + ATP = glycyl-tRNA(Gly) + AMP + diphosphate</text>
        <dbReference type="Rhea" id="RHEA:16013"/>
        <dbReference type="Rhea" id="RHEA-COMP:9664"/>
        <dbReference type="Rhea" id="RHEA-COMP:9683"/>
        <dbReference type="ChEBI" id="CHEBI:30616"/>
        <dbReference type="ChEBI" id="CHEBI:33019"/>
        <dbReference type="ChEBI" id="CHEBI:57305"/>
        <dbReference type="ChEBI" id="CHEBI:78442"/>
        <dbReference type="ChEBI" id="CHEBI:78522"/>
        <dbReference type="ChEBI" id="CHEBI:456215"/>
        <dbReference type="EC" id="6.1.1.14"/>
    </reaction>
</comment>
<dbReference type="Gene3D" id="3.30.930.10">
    <property type="entry name" value="Bira Bifunctional Protein, Domain 2"/>
    <property type="match status" value="1"/>
</dbReference>
<sequence length="988" mass="107024">MLTMQEALSRLTAYWVDQGCLTVQPMNTEVGAGTLNPATFLRVLGPEPWRVVYVEPSVRPDDSRYGENPNRIQTHTQVQVILKPEPGNAQEVYLGSLAALGIDVAAHDVRFVEDNWASPALGMWGLGWEVWLDGLEITQFTYFQQAGGVTLEPPSVEITYGIERILMALQGVRHFKDIAYAPGVSYGEVFGQPEYEMSRYYLDDADVATNRQLLDLYAGEAQRMVEAGLPVPAHSYVLKTSHAFNVLDARGAVSTSDRAAEFGRMRRLAGDVAKQWIARREELGHPLGTVAATPAAQPPAEAVDGSPGVRQLVFEIGTEELPPAEARAAREQVRRELTERLAATRLAHGEITVLATPRRIVAVVDAVADREQDHVRTVRGPKVAAAYDAAGEPTPAVRGFARSQGVELADLEQQDVNGVAHVAVVKHEAGRPAGEVLADVLAKVVTALRSAKNMRWNDPALSFTRPIRWLLALRGDEVVPFAVSTLAAGRETRVHRTAESPTVVVNSAETHLDTLRAHGIVADPDERRSEIVADAQRLAAAAGGQVDVEDERALIDQVTYLVERPTALLGRFDESYLRLPEAVLATVMRKHQRYLPVRAADGSLLPCFVAVANGDIDEDLVRAGNEAVLRARYEDAAFFYRADRDTPLDAMRDRLERLTFTDKLGSMADRAARISTLARTLANSSGLGGADRDTLGRAAELVKFDLGAQLVTEMTSLAGVMARDYAAHAGEPAAVAEAVFESELPRNTGDAVPSHVPGAVLSLADRLDLVTGMAATVGLPTGSSDPFAVRRAVLGLLAVHRTGLVPVSLTAAMADAAALQPVEVSGQVLADAAEFLTRRLEQVLVEEGHPVDRVRAVLPHADRPALADQLLHQLDELVKDERFRALVEAIQRARRIVPAGTPAGYDVADLVEPAERRLDEVVRSVAVSGPDLVAFLSAAGKVTEPVNTFFDEVYVMAEEPALRRARLGLLATVRDLGAGILDWDHLRM</sequence>
<dbReference type="HAMAP" id="MF_00254">
    <property type="entry name" value="Gly_tRNA_synth_alpha"/>
    <property type="match status" value="1"/>
</dbReference>
<dbReference type="Proteomes" id="UP000604117">
    <property type="component" value="Unassembled WGS sequence"/>
</dbReference>
<accession>A0ABQ4CMT7</accession>
<evidence type="ECO:0000256" key="6">
    <source>
        <dbReference type="ARBA" id="ARBA00023146"/>
    </source>
</evidence>
<dbReference type="GO" id="GO:0016874">
    <property type="term" value="F:ligase activity"/>
    <property type="evidence" value="ECO:0007669"/>
    <property type="project" value="UniProtKB-KW"/>
</dbReference>
<proteinExistence type="inferred from homology"/>
<dbReference type="NCBIfam" id="TIGR00388">
    <property type="entry name" value="glyQ"/>
    <property type="match status" value="1"/>
</dbReference>
<gene>
    <name evidence="10" type="primary">glyQS_2</name>
    <name evidence="8" type="synonym">glyQ</name>
    <name evidence="9" type="synonym">glyS</name>
    <name evidence="10" type="ORF">Asi02nite_21220</name>
</gene>
<dbReference type="InterPro" id="IPR045864">
    <property type="entry name" value="aa-tRNA-synth_II/BPL/LPL"/>
</dbReference>
<name>A0ABQ4CMT7_9ACTN</name>
<dbReference type="RefSeq" id="WP_203712175.1">
    <property type="nucleotide sequence ID" value="NZ_BONE01000013.1"/>
</dbReference>
<evidence type="ECO:0000256" key="1">
    <source>
        <dbReference type="ARBA" id="ARBA00008226"/>
    </source>
</evidence>
<keyword evidence="11" id="KW-1185">Reference proteome</keyword>
<keyword evidence="3 9" id="KW-0547">Nucleotide-binding</keyword>
<dbReference type="EMBL" id="BONE01000013">
    <property type="protein sequence ID" value="GIF72604.1"/>
    <property type="molecule type" value="Genomic_DNA"/>
</dbReference>
<keyword evidence="9" id="KW-0963">Cytoplasm</keyword>
<dbReference type="Pfam" id="PF02091">
    <property type="entry name" value="tRNA-synt_2e"/>
    <property type="match status" value="1"/>
</dbReference>
<evidence type="ECO:0000313" key="11">
    <source>
        <dbReference type="Proteomes" id="UP000604117"/>
    </source>
</evidence>
<dbReference type="NCBIfam" id="TIGR00211">
    <property type="entry name" value="glyS"/>
    <property type="match status" value="1"/>
</dbReference>
<dbReference type="PANTHER" id="PTHR30075:SF2">
    <property type="entry name" value="GLYCINE--TRNA LIGASE, CHLOROPLASTIC_MITOCHONDRIAL 2"/>
    <property type="match status" value="1"/>
</dbReference>
<keyword evidence="5 9" id="KW-0648">Protein biosynthesis</keyword>
<dbReference type="NCBIfam" id="NF011499">
    <property type="entry name" value="PRK14908.1"/>
    <property type="match status" value="1"/>
</dbReference>
<evidence type="ECO:0000256" key="7">
    <source>
        <dbReference type="ARBA" id="ARBA00047937"/>
    </source>
</evidence>
<dbReference type="EC" id="6.1.1.14" evidence="9"/>
<keyword evidence="6 9" id="KW-0030">Aminoacyl-tRNA synthetase</keyword>
<dbReference type="NCBIfam" id="NF006827">
    <property type="entry name" value="PRK09348.1"/>
    <property type="match status" value="1"/>
</dbReference>
<dbReference type="PROSITE" id="PS50861">
    <property type="entry name" value="AA_TRNA_LIGASE_II_GLYAB"/>
    <property type="match status" value="2"/>
</dbReference>
<dbReference type="HAMAP" id="MF_00255">
    <property type="entry name" value="Gly_tRNA_synth_beta"/>
    <property type="match status" value="1"/>
</dbReference>
<evidence type="ECO:0000256" key="3">
    <source>
        <dbReference type="ARBA" id="ARBA00022741"/>
    </source>
</evidence>
<comment type="subunit">
    <text evidence="9">Tetramer of two alpha and two beta subunits.</text>
</comment>
<comment type="similarity">
    <text evidence="1 9">Belongs to the class-II aminoacyl-tRNA synthetase family.</text>
</comment>
<reference evidence="10 11" key="1">
    <citation type="submission" date="2021-01" db="EMBL/GenBank/DDBJ databases">
        <title>Whole genome shotgun sequence of Asanoa siamensis NBRC 107932.</title>
        <authorList>
            <person name="Komaki H."/>
            <person name="Tamura T."/>
        </authorList>
    </citation>
    <scope>NUCLEOTIDE SEQUENCE [LARGE SCALE GENOMIC DNA]</scope>
    <source>
        <strain evidence="10 11">NBRC 107932</strain>
    </source>
</reference>
<evidence type="ECO:0000256" key="8">
    <source>
        <dbReference type="HAMAP-Rule" id="MF_00254"/>
    </source>
</evidence>
<dbReference type="InterPro" id="IPR006194">
    <property type="entry name" value="Gly-tRNA-synth_heterodimer"/>
</dbReference>
<dbReference type="SUPFAM" id="SSF109604">
    <property type="entry name" value="HD-domain/PDEase-like"/>
    <property type="match status" value="1"/>
</dbReference>
<evidence type="ECO:0000256" key="5">
    <source>
        <dbReference type="ARBA" id="ARBA00022917"/>
    </source>
</evidence>
<dbReference type="PRINTS" id="PR01044">
    <property type="entry name" value="TRNASYNTHGA"/>
</dbReference>
<comment type="caution">
    <text evidence="10">The sequence shown here is derived from an EMBL/GenBank/DDBJ whole genome shotgun (WGS) entry which is preliminary data.</text>
</comment>